<dbReference type="GO" id="GO:0005737">
    <property type="term" value="C:cytoplasm"/>
    <property type="evidence" value="ECO:0007669"/>
    <property type="project" value="TreeGrafter"/>
</dbReference>
<dbReference type="PRINTS" id="PR00390">
    <property type="entry name" value="PHPHLIPASEC"/>
</dbReference>
<feature type="compositionally biased region" description="Basic and acidic residues" evidence="11">
    <location>
        <begin position="1440"/>
        <end position="1450"/>
    </location>
</feature>
<reference evidence="14" key="1">
    <citation type="submission" date="2022-11" db="UniProtKB">
        <authorList>
            <consortium name="EnsemblMetazoa"/>
        </authorList>
    </citation>
    <scope>IDENTIFICATION</scope>
</reference>
<dbReference type="GO" id="GO:0004435">
    <property type="term" value="F:phosphatidylinositol-4,5-bisphosphate phospholipase C activity"/>
    <property type="evidence" value="ECO:0007669"/>
    <property type="project" value="UniProtKB-EC"/>
</dbReference>
<comment type="catalytic activity">
    <reaction evidence="9">
        <text>a 1,2-diacyl-sn-glycero-3-phospho-(1D-myo-inositol-4,5-bisphosphate) + H2O = 1D-myo-inositol 1,4,5-trisphosphate + a 1,2-diacyl-sn-glycerol + H(+)</text>
        <dbReference type="Rhea" id="RHEA:33179"/>
        <dbReference type="ChEBI" id="CHEBI:15377"/>
        <dbReference type="ChEBI" id="CHEBI:15378"/>
        <dbReference type="ChEBI" id="CHEBI:17815"/>
        <dbReference type="ChEBI" id="CHEBI:58456"/>
        <dbReference type="ChEBI" id="CHEBI:203600"/>
        <dbReference type="EC" id="3.1.4.11"/>
    </reaction>
</comment>
<evidence type="ECO:0000256" key="3">
    <source>
        <dbReference type="ARBA" id="ARBA00022553"/>
    </source>
</evidence>
<dbReference type="Pfam" id="PF17787">
    <property type="entry name" value="PH_14"/>
    <property type="match status" value="1"/>
</dbReference>
<proteinExistence type="predicted"/>
<feature type="region of interest" description="Disordered" evidence="11">
    <location>
        <begin position="1554"/>
        <end position="1745"/>
    </location>
</feature>
<dbReference type="SMART" id="SM00239">
    <property type="entry name" value="C2"/>
    <property type="match status" value="1"/>
</dbReference>
<dbReference type="InterPro" id="IPR001711">
    <property type="entry name" value="PLipase_C_Pinositol-sp_Y"/>
</dbReference>
<protein>
    <recommendedName>
        <fullName evidence="2 9">Phosphoinositide phospholipase C</fullName>
        <ecNumber evidence="2 9">3.1.4.11</ecNumber>
    </recommendedName>
</protein>
<feature type="coiled-coil region" evidence="10">
    <location>
        <begin position="1467"/>
        <end position="1501"/>
    </location>
</feature>
<dbReference type="EnsemblMetazoa" id="XM_038215434.1">
    <property type="protein sequence ID" value="XP_038071362.1"/>
    <property type="gene ID" value="LOC119740218"/>
</dbReference>
<dbReference type="EC" id="3.1.4.11" evidence="2 9"/>
<dbReference type="Proteomes" id="UP000887568">
    <property type="component" value="Unplaced"/>
</dbReference>
<keyword evidence="4 9" id="KW-0378">Hydrolase</keyword>
<feature type="domain" description="PI-PLC Y-box" evidence="13">
    <location>
        <begin position="835"/>
        <end position="951"/>
    </location>
</feature>
<evidence type="ECO:0000256" key="8">
    <source>
        <dbReference type="ARBA" id="ARBA00023224"/>
    </source>
</evidence>
<evidence type="ECO:0000256" key="2">
    <source>
        <dbReference type="ARBA" id="ARBA00012368"/>
    </source>
</evidence>
<dbReference type="InterPro" id="IPR000008">
    <property type="entry name" value="C2_dom"/>
</dbReference>
<dbReference type="SUPFAM" id="SSF50729">
    <property type="entry name" value="PH domain-like"/>
    <property type="match status" value="1"/>
</dbReference>
<dbReference type="Gene3D" id="2.30.29.240">
    <property type="match status" value="1"/>
</dbReference>
<feature type="coiled-coil region" evidence="10">
    <location>
        <begin position="1266"/>
        <end position="1297"/>
    </location>
</feature>
<feature type="compositionally biased region" description="Low complexity" evidence="11">
    <location>
        <begin position="534"/>
        <end position="550"/>
    </location>
</feature>
<dbReference type="SMART" id="SM00149">
    <property type="entry name" value="PLCYc"/>
    <property type="match status" value="1"/>
</dbReference>
<dbReference type="InterPro" id="IPR011992">
    <property type="entry name" value="EF-hand-dom_pair"/>
</dbReference>
<evidence type="ECO:0000256" key="11">
    <source>
        <dbReference type="SAM" id="MobiDB-lite"/>
    </source>
</evidence>
<keyword evidence="8" id="KW-0807">Transducer</keyword>
<evidence type="ECO:0000256" key="6">
    <source>
        <dbReference type="ARBA" id="ARBA00022963"/>
    </source>
</evidence>
<dbReference type="GO" id="GO:0046488">
    <property type="term" value="P:phosphatidylinositol metabolic process"/>
    <property type="evidence" value="ECO:0007669"/>
    <property type="project" value="TreeGrafter"/>
</dbReference>
<feature type="compositionally biased region" description="Basic and acidic residues" evidence="11">
    <location>
        <begin position="631"/>
        <end position="648"/>
    </location>
</feature>
<feature type="region of interest" description="Disordered" evidence="11">
    <location>
        <begin position="477"/>
        <end position="566"/>
    </location>
</feature>
<feature type="compositionally biased region" description="Low complexity" evidence="11">
    <location>
        <begin position="1580"/>
        <end position="1599"/>
    </location>
</feature>
<feature type="compositionally biased region" description="Acidic residues" evidence="11">
    <location>
        <begin position="1140"/>
        <end position="1152"/>
    </location>
</feature>
<dbReference type="PROSITE" id="PS50004">
    <property type="entry name" value="C2"/>
    <property type="match status" value="1"/>
</dbReference>
<feature type="region of interest" description="Disordered" evidence="11">
    <location>
        <begin position="1207"/>
        <end position="1250"/>
    </location>
</feature>
<dbReference type="OrthoDB" id="269822at2759"/>
<feature type="compositionally biased region" description="Acidic residues" evidence="11">
    <location>
        <begin position="790"/>
        <end position="805"/>
    </location>
</feature>
<dbReference type="CDD" id="cd08591">
    <property type="entry name" value="PI-PLCc_beta"/>
    <property type="match status" value="1"/>
</dbReference>
<dbReference type="InterPro" id="IPR000909">
    <property type="entry name" value="PLipase_C_PInositol-sp_X_dom"/>
</dbReference>
<dbReference type="InterPro" id="IPR053945">
    <property type="entry name" value="PLCB1-4-like_EFh"/>
</dbReference>
<feature type="compositionally biased region" description="Basic and acidic residues" evidence="11">
    <location>
        <begin position="729"/>
        <end position="740"/>
    </location>
</feature>
<dbReference type="InterPro" id="IPR037862">
    <property type="entry name" value="PLC-beta_PH"/>
</dbReference>
<sequence length="1745" mass="195581">MAGADTHKRVQHLKDVEVPEWMIKGNKFIKWEEESSTATPVTLRVDKHGHFLYWKNQTKDTDCLELTSLRDTRYGKYANVPKDGKLRETCVMGSPDTPLEDKTLTIVHGSDMVNNNTLNFCSNSEKLTQEWADMILKIGYHRSAQYPSPYKLLEKIYTRLTIMVNKEGKVPLKSIKKMFASSREDKKKVENALQAAGLHLDKKDDSITPDSFRIEDFFTFYTRLISQKEIDKVFQGLGAKNKPYLTTQQVIKFLNDEQRDPRLNEILYPFYDVPRAKELVNEFEPNKAFMKKGQLSVDGLLRYLLSEKNSIVGPDAYLLCDDMEQPISHYFINSSHNTYLTGHQLTGKSSVEMYRQALLCGCRCVELDCWDGKTAEEEPIITHGFTMCTEVSFKEVIEAIKETAFKTTDFPVILSFENHCGPKQQAKMANYCRTIFGEALLVDTLEANPIEVGVSLPSPNALRGKILVKNKKRRVIDGAKKRSAQKKAAKEGERKGRGRLTSASSFSSHSSFDNNDDDFDFLPSHRTSRRGTGRRLNSQSSIDSEVSVSETAKITRGVSRKASKRSQLLQIDEKDNDLFSSEDHEVSVVSNKLRRESQTLSPNMDGEVSSKRRESQSSKRSSIDSTNGEVLTRHRESCSKEPSERPIVEEGSVVTKSRRVGQFQRPAIDMAGEEGQINKIRESPSASPRPSPMPSPKPSPKPSPRPSPRPSPKLPKKDEEGGETLNMSRAKDENTNRKASTEIAPNAAPESQPKRVISLGRSASIPATKTFSTDSERSVDSSMSKTPSDTLDEVEEESDSDDDEENMSKEEAQRHQMEKREKGTAGQEAEAGREMSALVNYIQPVHFHTFEAAEKRNRSYEISSFVETSAMNRVKENPIQFTNYNKRQLSRIYPRGTRVDSSNYMPQIFWNVGCQMVALNYQTLDLPMQLNMGYFEINGRTGYILKPEFMRRKDRLFDPFAESTMDGVVAATVEVRVISGQFLSDRRVHTYVEVDMFGLPADTVRRRYKTKSQTSNSINPVFDGNPFVFKKVIMPELAMLRIAVFEDNGKMVGHRILPVESLRPGYRHLFLCNESNQPLMLPTLFLNIKVRDYVPERMTNFADALANPIAYQSKEEKRAAQLKALEEEEEVKQVKSQEQATEEQENGDDDTPDQPSAERRVSPAPAPSPAGTTTGPGNYRKNTIPSVESNGLKQNAKLQTSLAAITPSSSFGDSLPIPRTRSLGTAQFQMESLGAPLNQNNRSISAPNLGQSEEIQAARLEDIKDHKKYKKVVMRLNQELEKLIKKEEKKQSKMKRTHDKDLVKMKKNHQKAFKSLTKKQSSQLKKAAKKGQNIDEMRQQLNEVMDALTRDKENEILKKQAAQETALIELYKKHFADERDLKKEHAEILYELQMELMVAVHEKQLGKLDSQHKKEEVDLRKRLDEKNAEDLKQMSKRRGDKQEMSRLRRENQQKYIQQAVLSRQTLHEIQQKKREELETQMKELQEELAAEEDTHAASLDAEYETKCRQLLNDLKNNQSSSGGGPVIIAHSNGVATSQEQVGVVGVNGGVEVEAVIETNPEGRSDETGEIDPPCPVKAVQSSSSSSSQDSPEEQGSSSPKSVGGSHPPSPTKSAESPSGRSPRKKPVPTPEGSPKKSPVKTTPGEGLPTENAVDTPQGSPTKSAIESPEGSPKKAPVKTPERSPVKAADEIPAGLSSPSKGGGKVKASSQINGTEEPELTASPVGEPARRSLDMSNGEPEFITRL</sequence>
<feature type="compositionally biased region" description="Basic and acidic residues" evidence="11">
    <location>
        <begin position="1407"/>
        <end position="1433"/>
    </location>
</feature>
<accession>A0A914B7E6</accession>
<dbReference type="SUPFAM" id="SSF47473">
    <property type="entry name" value="EF-hand"/>
    <property type="match status" value="1"/>
</dbReference>
<keyword evidence="15" id="KW-1185">Reference proteome</keyword>
<dbReference type="Gene3D" id="1.20.1230.10">
    <property type="entry name" value="Phospholipase C beta, distal C-terminal domain"/>
    <property type="match status" value="1"/>
</dbReference>
<name>A0A914B7E6_PATMI</name>
<dbReference type="Gene3D" id="1.10.238.10">
    <property type="entry name" value="EF-hand"/>
    <property type="match status" value="1"/>
</dbReference>
<dbReference type="Pfam" id="PF00388">
    <property type="entry name" value="PI-PLC-X"/>
    <property type="match status" value="1"/>
</dbReference>
<dbReference type="GO" id="GO:0048015">
    <property type="term" value="P:phosphatidylinositol-mediated signaling"/>
    <property type="evidence" value="ECO:0007669"/>
    <property type="project" value="TreeGrafter"/>
</dbReference>
<dbReference type="FunFam" id="3.20.20.190:FF:000039">
    <property type="entry name" value="Phosphoinositide phospholipase C"/>
    <property type="match status" value="1"/>
</dbReference>
<evidence type="ECO:0000256" key="5">
    <source>
        <dbReference type="ARBA" id="ARBA00022837"/>
    </source>
</evidence>
<organism evidence="14 15">
    <name type="scientific">Patiria miniata</name>
    <name type="common">Bat star</name>
    <name type="synonym">Asterina miniata</name>
    <dbReference type="NCBI Taxonomy" id="46514"/>
    <lineage>
        <taxon>Eukaryota</taxon>
        <taxon>Metazoa</taxon>
        <taxon>Echinodermata</taxon>
        <taxon>Eleutherozoa</taxon>
        <taxon>Asterozoa</taxon>
        <taxon>Asteroidea</taxon>
        <taxon>Valvatacea</taxon>
        <taxon>Valvatida</taxon>
        <taxon>Asterinidae</taxon>
        <taxon>Patiria</taxon>
    </lineage>
</organism>
<feature type="compositionally biased region" description="Pro residues" evidence="11">
    <location>
        <begin position="687"/>
        <end position="713"/>
    </location>
</feature>
<dbReference type="OMA" id="NRSYHMS"/>
<evidence type="ECO:0000256" key="4">
    <source>
        <dbReference type="ARBA" id="ARBA00022801"/>
    </source>
</evidence>
<dbReference type="Gene3D" id="3.20.20.190">
    <property type="entry name" value="Phosphatidylinositol (PI) phosphodiesterase"/>
    <property type="match status" value="2"/>
</dbReference>
<dbReference type="PANTHER" id="PTHR10336">
    <property type="entry name" value="PHOSPHOINOSITIDE-SPECIFIC PHOSPHOLIPASE C FAMILY PROTEIN"/>
    <property type="match status" value="1"/>
</dbReference>
<feature type="compositionally biased region" description="Basic and acidic residues" evidence="11">
    <location>
        <begin position="806"/>
        <end position="823"/>
    </location>
</feature>
<dbReference type="InterPro" id="IPR042531">
    <property type="entry name" value="PLC-beta_C_sf"/>
</dbReference>
<dbReference type="Pfam" id="PF08703">
    <property type="entry name" value="PLC-beta_C"/>
    <property type="match status" value="1"/>
</dbReference>
<keyword evidence="3" id="KW-0597">Phosphoprotein</keyword>
<dbReference type="SMART" id="SM00148">
    <property type="entry name" value="PLCXc"/>
    <property type="match status" value="1"/>
</dbReference>
<dbReference type="InterPro" id="IPR001192">
    <property type="entry name" value="PI-PLC_fam"/>
</dbReference>
<dbReference type="PANTHER" id="PTHR10336:SF149">
    <property type="entry name" value="1-PHOSPHATIDYLINOSITOL 4,5-BISPHOSPHATE PHOSPHODIESTERASE CLASSES I AND II"/>
    <property type="match status" value="1"/>
</dbReference>
<dbReference type="FunFam" id="2.60.40.150:FF:000008">
    <property type="entry name" value="1-phosphatidylinositol 4,5-bisphosphate phosphodiesterase"/>
    <property type="match status" value="1"/>
</dbReference>
<dbReference type="InterPro" id="IPR035892">
    <property type="entry name" value="C2_domain_sf"/>
</dbReference>
<keyword evidence="5" id="KW-0106">Calcium</keyword>
<dbReference type="SUPFAM" id="SSF51695">
    <property type="entry name" value="PLC-like phosphodiesterases"/>
    <property type="match status" value="1"/>
</dbReference>
<dbReference type="Pfam" id="PF22631">
    <property type="entry name" value="PLCB1-4-like_EFh"/>
    <property type="match status" value="1"/>
</dbReference>
<feature type="compositionally biased region" description="Basic and acidic residues" evidence="11">
    <location>
        <begin position="608"/>
        <end position="617"/>
    </location>
</feature>
<feature type="compositionally biased region" description="Polar residues" evidence="11">
    <location>
        <begin position="1652"/>
        <end position="1664"/>
    </location>
</feature>
<dbReference type="GeneID" id="119740218"/>
<evidence type="ECO:0000313" key="14">
    <source>
        <dbReference type="EnsemblMetazoa" id="XP_038071362.1"/>
    </source>
</evidence>
<keyword evidence="10" id="KW-0175">Coiled coil</keyword>
<dbReference type="Pfam" id="PF00387">
    <property type="entry name" value="PI-PLC-Y"/>
    <property type="match status" value="1"/>
</dbReference>
<dbReference type="Gene3D" id="2.60.40.150">
    <property type="entry name" value="C2 domain"/>
    <property type="match status" value="1"/>
</dbReference>
<evidence type="ECO:0000259" key="12">
    <source>
        <dbReference type="PROSITE" id="PS50004"/>
    </source>
</evidence>
<dbReference type="PROSITE" id="PS50007">
    <property type="entry name" value="PIPLC_X_DOMAIN"/>
    <property type="match status" value="1"/>
</dbReference>
<evidence type="ECO:0000256" key="7">
    <source>
        <dbReference type="ARBA" id="ARBA00023098"/>
    </source>
</evidence>
<evidence type="ECO:0000259" key="13">
    <source>
        <dbReference type="PROSITE" id="PS50008"/>
    </source>
</evidence>
<feature type="compositionally biased region" description="Basic and acidic residues" evidence="11">
    <location>
        <begin position="1679"/>
        <end position="1689"/>
    </location>
</feature>
<evidence type="ECO:0000256" key="1">
    <source>
        <dbReference type="ARBA" id="ARBA00001913"/>
    </source>
</evidence>
<keyword evidence="7 9" id="KW-0443">Lipid metabolism</keyword>
<dbReference type="CDD" id="cd13361">
    <property type="entry name" value="PH_PLC_beta"/>
    <property type="match status" value="1"/>
</dbReference>
<dbReference type="PROSITE" id="PS50008">
    <property type="entry name" value="PIPLC_Y_DOMAIN"/>
    <property type="match status" value="1"/>
</dbReference>
<dbReference type="SUPFAM" id="SSF49562">
    <property type="entry name" value="C2 domain (Calcium/lipid-binding domain, CaLB)"/>
    <property type="match status" value="1"/>
</dbReference>
<feature type="region of interest" description="Disordered" evidence="11">
    <location>
        <begin position="581"/>
        <end position="832"/>
    </location>
</feature>
<evidence type="ECO:0000256" key="9">
    <source>
        <dbReference type="RuleBase" id="RU361133"/>
    </source>
</evidence>
<feature type="coiled-coil region" evidence="10">
    <location>
        <begin position="1327"/>
        <end position="1365"/>
    </location>
</feature>
<feature type="region of interest" description="Disordered" evidence="11">
    <location>
        <begin position="1120"/>
        <end position="1186"/>
    </location>
</feature>
<dbReference type="GO" id="GO:0051209">
    <property type="term" value="P:release of sequestered calcium ion into cytosol"/>
    <property type="evidence" value="ECO:0007669"/>
    <property type="project" value="TreeGrafter"/>
</dbReference>
<comment type="cofactor">
    <cofactor evidence="1">
        <name>Ca(2+)</name>
        <dbReference type="ChEBI" id="CHEBI:29108"/>
    </cofactor>
</comment>
<feature type="region of interest" description="Disordered" evidence="11">
    <location>
        <begin position="1407"/>
        <end position="1450"/>
    </location>
</feature>
<evidence type="ECO:0000313" key="15">
    <source>
        <dbReference type="Proteomes" id="UP000887568"/>
    </source>
</evidence>
<dbReference type="GO" id="GO:0007186">
    <property type="term" value="P:G protein-coupled receptor signaling pathway"/>
    <property type="evidence" value="ECO:0007669"/>
    <property type="project" value="TreeGrafter"/>
</dbReference>
<feature type="domain" description="C2" evidence="12">
    <location>
        <begin position="952"/>
        <end position="1079"/>
    </location>
</feature>
<evidence type="ECO:0000256" key="10">
    <source>
        <dbReference type="SAM" id="Coils"/>
    </source>
</evidence>
<dbReference type="GO" id="GO:0005509">
    <property type="term" value="F:calcium ion binding"/>
    <property type="evidence" value="ECO:0007669"/>
    <property type="project" value="InterPro"/>
</dbReference>
<dbReference type="CDD" id="cd00275">
    <property type="entry name" value="C2_PLC_like"/>
    <property type="match status" value="1"/>
</dbReference>
<keyword evidence="6 9" id="KW-0442">Lipid degradation</keyword>
<dbReference type="GO" id="GO:0016042">
    <property type="term" value="P:lipid catabolic process"/>
    <property type="evidence" value="ECO:0007669"/>
    <property type="project" value="UniProtKB-KW"/>
</dbReference>
<dbReference type="RefSeq" id="XP_038071362.1">
    <property type="nucleotide sequence ID" value="XM_038215434.1"/>
</dbReference>
<dbReference type="InterPro" id="IPR014815">
    <property type="entry name" value="PLC-beta_C"/>
</dbReference>
<feature type="compositionally biased region" description="Low complexity" evidence="11">
    <location>
        <begin position="504"/>
        <end position="513"/>
    </location>
</feature>
<dbReference type="SUPFAM" id="SSF69989">
    <property type="entry name" value="C-terminal domain of PLC-beta"/>
    <property type="match status" value="1"/>
</dbReference>
<feature type="compositionally biased region" description="Polar residues" evidence="11">
    <location>
        <begin position="1237"/>
        <end position="1250"/>
    </location>
</feature>
<dbReference type="InterPro" id="IPR017946">
    <property type="entry name" value="PLC-like_Pdiesterase_TIM-brl"/>
</dbReference>